<evidence type="ECO:0000313" key="7">
    <source>
        <dbReference type="EMBL" id="NNJ26373.1"/>
    </source>
</evidence>
<evidence type="ECO:0000256" key="2">
    <source>
        <dbReference type="ARBA" id="ARBA00022723"/>
    </source>
</evidence>
<evidence type="ECO:0000256" key="3">
    <source>
        <dbReference type="ARBA" id="ARBA00023004"/>
    </source>
</evidence>
<dbReference type="EMBL" id="WTPX01000075">
    <property type="protein sequence ID" value="NNJ26373.1"/>
    <property type="molecule type" value="Genomic_DNA"/>
</dbReference>
<name>A0ABX1VF06_9PLAN</name>
<feature type="signal peptide" evidence="5">
    <location>
        <begin position="1"/>
        <end position="30"/>
    </location>
</feature>
<dbReference type="PANTHER" id="PTHR33546:SF1">
    <property type="entry name" value="LARGE, MULTIFUNCTIONAL SECRETED PROTEIN"/>
    <property type="match status" value="1"/>
</dbReference>
<dbReference type="SUPFAM" id="SSF46626">
    <property type="entry name" value="Cytochrome c"/>
    <property type="match status" value="1"/>
</dbReference>
<evidence type="ECO:0000259" key="6">
    <source>
        <dbReference type="PROSITE" id="PS51007"/>
    </source>
</evidence>
<evidence type="ECO:0000256" key="4">
    <source>
        <dbReference type="PROSITE-ProRule" id="PRU00433"/>
    </source>
</evidence>
<feature type="domain" description="Cytochrome c" evidence="6">
    <location>
        <begin position="265"/>
        <end position="398"/>
    </location>
</feature>
<feature type="chain" id="PRO_5045303245" description="Cytochrome c domain-containing protein" evidence="5">
    <location>
        <begin position="31"/>
        <end position="404"/>
    </location>
</feature>
<accession>A0ABX1VF06</accession>
<dbReference type="RefSeq" id="WP_171187341.1">
    <property type="nucleotide sequence ID" value="NZ_WTPX01000075.1"/>
</dbReference>
<evidence type="ECO:0000313" key="8">
    <source>
        <dbReference type="Proteomes" id="UP000609651"/>
    </source>
</evidence>
<dbReference type="InterPro" id="IPR009056">
    <property type="entry name" value="Cyt_c-like_dom"/>
</dbReference>
<organism evidence="7 8">
    <name type="scientific">Alienimonas chondri</name>
    <dbReference type="NCBI Taxonomy" id="2681879"/>
    <lineage>
        <taxon>Bacteria</taxon>
        <taxon>Pseudomonadati</taxon>
        <taxon>Planctomycetota</taxon>
        <taxon>Planctomycetia</taxon>
        <taxon>Planctomycetales</taxon>
        <taxon>Planctomycetaceae</taxon>
        <taxon>Alienimonas</taxon>
    </lineage>
</organism>
<dbReference type="Proteomes" id="UP000609651">
    <property type="component" value="Unassembled WGS sequence"/>
</dbReference>
<keyword evidence="5" id="KW-0732">Signal</keyword>
<dbReference type="InterPro" id="IPR013427">
    <property type="entry name" value="Haem-bd_dom_put"/>
</dbReference>
<dbReference type="PANTHER" id="PTHR33546">
    <property type="entry name" value="LARGE, MULTIFUNCTIONAL SECRETED PROTEIN-RELATED"/>
    <property type="match status" value="1"/>
</dbReference>
<comment type="caution">
    <text evidence="7">The sequence shown here is derived from an EMBL/GenBank/DDBJ whole genome shotgun (WGS) entry which is preliminary data.</text>
</comment>
<evidence type="ECO:0000256" key="1">
    <source>
        <dbReference type="ARBA" id="ARBA00022617"/>
    </source>
</evidence>
<dbReference type="InterPro" id="IPR036909">
    <property type="entry name" value="Cyt_c-like_dom_sf"/>
</dbReference>
<gene>
    <name evidence="7" type="ORF">LzC2_24560</name>
</gene>
<keyword evidence="1 4" id="KW-0349">Heme</keyword>
<keyword evidence="2 4" id="KW-0479">Metal-binding</keyword>
<protein>
    <recommendedName>
        <fullName evidence="6">Cytochrome c domain-containing protein</fullName>
    </recommendedName>
</protein>
<proteinExistence type="predicted"/>
<reference evidence="7 8" key="1">
    <citation type="journal article" date="2020" name="Syst. Appl. Microbiol.">
        <title>Alienimonas chondri sp. nov., a novel planctomycete isolated from the biofilm of the red alga Chondrus crispus.</title>
        <authorList>
            <person name="Vitorino I."/>
            <person name="Albuquerque L."/>
            <person name="Wiegand S."/>
            <person name="Kallscheuer N."/>
            <person name="da Costa M.S."/>
            <person name="Lobo-da-Cunha A."/>
            <person name="Jogler C."/>
            <person name="Lage O.M."/>
        </authorList>
    </citation>
    <scope>NUCLEOTIDE SEQUENCE [LARGE SCALE GENOMIC DNA]</scope>
    <source>
        <strain evidence="7 8">LzC2</strain>
    </source>
</reference>
<dbReference type="Pfam" id="PF13442">
    <property type="entry name" value="Cytochrome_CBB3"/>
    <property type="match status" value="1"/>
</dbReference>
<sequence>MNASFNLSPARASACLLAISLALSPGAADAAEDAEPFALLVETLESSDDSGVQAALLKGMLLGLEGRRNVAAPAGWTTLSRKLTTSENDAVRQRTVALSQIFGDQAAAARALASVQDPAIEAGQRRSALSLLLNQQNRDASDLLKSLIDDPAMTLDAIRGYAVVENEEAPSVLLTRFPKLDAQQRRAVIETLASRKVYAEALLEALNNQQVARDDVPAQVARSLNALLGERFTETFGEVRAVSEDRARLLQKYKTLCSPTAIAAANASRGRAVFQKTCAACHTLYGEGGEVGPDLTGSNRANLDYILLNSVDPSYDVPDAYKTTSVLTVDGRVINGVLAEEDAVRIVLKTAEEPRLVVAKEDVLERSVSPTSMMPDGQLDQLDEQAVIDLIKYLRTTEQVETAK</sequence>
<dbReference type="PROSITE" id="PS51007">
    <property type="entry name" value="CYTC"/>
    <property type="match status" value="1"/>
</dbReference>
<dbReference type="Gene3D" id="1.10.760.10">
    <property type="entry name" value="Cytochrome c-like domain"/>
    <property type="match status" value="1"/>
</dbReference>
<keyword evidence="3 4" id="KW-0408">Iron</keyword>
<keyword evidence="8" id="KW-1185">Reference proteome</keyword>
<evidence type="ECO:0000256" key="5">
    <source>
        <dbReference type="SAM" id="SignalP"/>
    </source>
</evidence>
<dbReference type="NCBIfam" id="TIGR02603">
    <property type="entry name" value="CxxCH_TIGR02603"/>
    <property type="match status" value="1"/>
</dbReference>